<dbReference type="PANTHER" id="PTHR42916">
    <property type="entry name" value="2-SUCCINYL-5-ENOLPYRUVYL-6-HYDROXY-3-CYCLOHEXENE-1-CARBOXYLATE SYNTHASE"/>
    <property type="match status" value="1"/>
</dbReference>
<keyword evidence="12" id="KW-1185">Reference proteome</keyword>
<comment type="subunit">
    <text evidence="7">Homodimer.</text>
</comment>
<dbReference type="GO" id="GO:0070204">
    <property type="term" value="F:2-succinyl-5-enolpyruvyl-6-hydroxy-3-cyclohexene-1-carboxylic-acid synthase activity"/>
    <property type="evidence" value="ECO:0007669"/>
    <property type="project" value="UniProtKB-UniRule"/>
</dbReference>
<keyword evidence="1 7" id="KW-0474">Menaquinone biosynthesis</keyword>
<dbReference type="InterPro" id="IPR029061">
    <property type="entry name" value="THDP-binding"/>
</dbReference>
<dbReference type="Proteomes" id="UP000626244">
    <property type="component" value="Unassembled WGS sequence"/>
</dbReference>
<dbReference type="GO" id="GO:0000287">
    <property type="term" value="F:magnesium ion binding"/>
    <property type="evidence" value="ECO:0007669"/>
    <property type="project" value="UniProtKB-UniRule"/>
</dbReference>
<dbReference type="SUPFAM" id="SSF52467">
    <property type="entry name" value="DHS-like NAD/FAD-binding domain"/>
    <property type="match status" value="1"/>
</dbReference>
<evidence type="ECO:0000256" key="4">
    <source>
        <dbReference type="ARBA" id="ARBA00022842"/>
    </source>
</evidence>
<comment type="cofactor">
    <cofactor evidence="7">
        <name>thiamine diphosphate</name>
        <dbReference type="ChEBI" id="CHEBI:58937"/>
    </cofactor>
    <text evidence="7">Binds 1 thiamine pyrophosphate per subunit.</text>
</comment>
<comment type="pathway">
    <text evidence="7">Quinol/quinone metabolism; 1,4-dihydroxy-2-naphthoate biosynthesis; 1,4-dihydroxy-2-naphthoate from chorismate: step 2/7.</text>
</comment>
<dbReference type="Gene3D" id="3.40.50.1220">
    <property type="entry name" value="TPP-binding domain"/>
    <property type="match status" value="1"/>
</dbReference>
<dbReference type="InterPro" id="IPR012001">
    <property type="entry name" value="Thiamin_PyroP_enz_TPP-bd_dom"/>
</dbReference>
<dbReference type="SUPFAM" id="SSF52518">
    <property type="entry name" value="Thiamin diphosphate-binding fold (THDP-binding)"/>
    <property type="match status" value="2"/>
</dbReference>
<feature type="domain" description="Thiamine pyrophosphate enzyme TPP-binding" evidence="8">
    <location>
        <begin position="435"/>
        <end position="555"/>
    </location>
</feature>
<evidence type="ECO:0000259" key="10">
    <source>
        <dbReference type="Pfam" id="PF16582"/>
    </source>
</evidence>
<sequence length="579" mass="64914">MKDNEALSKYIGSLVDELSALNIQNVVISPGSRSTPIAMLVNEHPKLKSFIAIDERGAGFFALGIAKSTKQPTVLICTSGTAASNYLPAISEAKESRIPLIVITADRPHELRDIGAPQAMNQIGLYGSFVKKFIELALPEASEAMYQYARASMNRLYRSCMTAPKGPVHVNIPLREPLVPNFEIEDLFSAGKRHQDRAYTNLFESFATISKDTIEQMHELFQSKRKGLLICGPYVEEKALHSILELGEKLGYPVLCDPLSNGRTLINDKALTIDTYDTFLRFGENVDTLDSEVIVRFGAMPVSKTFNQYVQKQENCEIIVIDEGDLWRDPTLRATQMISCNDTEFCHAILHDFQLNESVDHDWLMKWQTINQKTKSGLQKSELFEELFEGKIVQVLAKNLPENSTIFVSNSMPIRDIDTFLHTQNKKLTIACNRGVNGIDGTIATALGMAAAGEHITLLIGDLSFYHDINSLVLAKLHQLPIQIVLVNNDGGGIFSFLPQSKEEKHFETLFGTPLGLDFQHATALFGGVHTKVSSWFEFEDALAIKHEKLHVIEVLTNRKENYELHQKVWSIVKNEYEQ</sequence>
<comment type="function">
    <text evidence="7">Catalyzes the thiamine diphosphate-dependent decarboxylation of 2-oxoglutarate and the subsequent addition of the resulting succinic semialdehyde-thiamine pyrophosphate anion to isochorismate to yield 2-succinyl-5-enolpyruvyl-6-hydroxy-3-cyclohexene-1-carboxylate (SEPHCHC).</text>
</comment>
<dbReference type="GO" id="GO:0009234">
    <property type="term" value="P:menaquinone biosynthetic process"/>
    <property type="evidence" value="ECO:0007669"/>
    <property type="project" value="UniProtKB-UniRule"/>
</dbReference>
<comment type="pathway">
    <text evidence="7">Quinol/quinone metabolism; menaquinone biosynthesis.</text>
</comment>
<dbReference type="AlphaFoldDB" id="A0A8J3ABQ5"/>
<dbReference type="InterPro" id="IPR032264">
    <property type="entry name" value="MenD_middle"/>
</dbReference>
<dbReference type="EC" id="2.2.1.9" evidence="7"/>
<evidence type="ECO:0000256" key="2">
    <source>
        <dbReference type="ARBA" id="ARBA00022679"/>
    </source>
</evidence>
<reference evidence="12" key="1">
    <citation type="journal article" date="2019" name="Int. J. Syst. Evol. Microbiol.">
        <title>The Global Catalogue of Microorganisms (GCM) 10K type strain sequencing project: providing services to taxonomists for standard genome sequencing and annotation.</title>
        <authorList>
            <consortium name="The Broad Institute Genomics Platform"/>
            <consortium name="The Broad Institute Genome Sequencing Center for Infectious Disease"/>
            <person name="Wu L."/>
            <person name="Ma J."/>
        </authorList>
    </citation>
    <scope>NUCLEOTIDE SEQUENCE [LARGE SCALE GENOMIC DNA]</scope>
    <source>
        <strain evidence="12">CGMCC 1.14993</strain>
    </source>
</reference>
<dbReference type="EMBL" id="BMHB01000001">
    <property type="protein sequence ID" value="GGI09909.1"/>
    <property type="molecule type" value="Genomic_DNA"/>
</dbReference>
<evidence type="ECO:0000256" key="7">
    <source>
        <dbReference type="HAMAP-Rule" id="MF_01659"/>
    </source>
</evidence>
<keyword evidence="4 7" id="KW-0460">Magnesium</keyword>
<keyword evidence="6 7" id="KW-0464">Manganese</keyword>
<evidence type="ECO:0000259" key="9">
    <source>
        <dbReference type="Pfam" id="PF02776"/>
    </source>
</evidence>
<dbReference type="InterPro" id="IPR029035">
    <property type="entry name" value="DHS-like_NAD/FAD-binding_dom"/>
</dbReference>
<proteinExistence type="inferred from homology"/>
<dbReference type="RefSeq" id="WP_088002467.1">
    <property type="nucleotide sequence ID" value="NZ_BMHB01000001.1"/>
</dbReference>
<evidence type="ECO:0000259" key="8">
    <source>
        <dbReference type="Pfam" id="PF02775"/>
    </source>
</evidence>
<gene>
    <name evidence="7 11" type="primary">menD</name>
    <name evidence="11" type="ORF">GCM10007380_00140</name>
</gene>
<dbReference type="PANTHER" id="PTHR42916:SF1">
    <property type="entry name" value="PROTEIN PHYLLO, CHLOROPLASTIC"/>
    <property type="match status" value="1"/>
</dbReference>
<keyword evidence="2 7" id="KW-0808">Transferase</keyword>
<dbReference type="PIRSF" id="PIRSF004983">
    <property type="entry name" value="MenD"/>
    <property type="match status" value="1"/>
</dbReference>
<dbReference type="Gene3D" id="3.40.50.970">
    <property type="match status" value="2"/>
</dbReference>
<dbReference type="OrthoDB" id="9791859at2"/>
<name>A0A8J3ABQ5_9BACI</name>
<protein>
    <recommendedName>
        <fullName evidence="7">2-succinyl-5-enolpyruvyl-6-hydroxy-3-cyclohexene-1-carboxylate synthase</fullName>
        <shortName evidence="7">SEPHCHC synthase</shortName>
        <ecNumber evidence="7">2.2.1.9</ecNumber>
    </recommendedName>
    <alternativeName>
        <fullName evidence="7">Menaquinone biosynthesis protein MenD</fullName>
    </alternativeName>
</protein>
<dbReference type="NCBIfam" id="TIGR00173">
    <property type="entry name" value="menD"/>
    <property type="match status" value="1"/>
</dbReference>
<evidence type="ECO:0000256" key="6">
    <source>
        <dbReference type="ARBA" id="ARBA00023211"/>
    </source>
</evidence>
<evidence type="ECO:0000256" key="1">
    <source>
        <dbReference type="ARBA" id="ARBA00022428"/>
    </source>
</evidence>
<feature type="domain" description="Menaquinone biosynthesis protein MenD middle" evidence="10">
    <location>
        <begin position="216"/>
        <end position="408"/>
    </location>
</feature>
<dbReference type="UniPathway" id="UPA01057">
    <property type="reaction ID" value="UER00164"/>
</dbReference>
<dbReference type="UniPathway" id="UPA00079"/>
<comment type="caution">
    <text evidence="11">The sequence shown here is derived from an EMBL/GenBank/DDBJ whole genome shotgun (WGS) entry which is preliminary data.</text>
</comment>
<keyword evidence="3 7" id="KW-0479">Metal-binding</keyword>
<dbReference type="CDD" id="cd02009">
    <property type="entry name" value="TPP_SHCHC_synthase"/>
    <property type="match status" value="1"/>
</dbReference>
<evidence type="ECO:0000256" key="3">
    <source>
        <dbReference type="ARBA" id="ARBA00022723"/>
    </source>
</evidence>
<accession>A0A8J3ABQ5</accession>
<dbReference type="GO" id="GO:0030145">
    <property type="term" value="F:manganese ion binding"/>
    <property type="evidence" value="ECO:0007669"/>
    <property type="project" value="UniProtKB-UniRule"/>
</dbReference>
<feature type="domain" description="Thiamine pyrophosphate enzyme N-terminal TPP-binding" evidence="9">
    <location>
        <begin position="14"/>
        <end position="123"/>
    </location>
</feature>
<keyword evidence="5 7" id="KW-0786">Thiamine pyrophosphate</keyword>
<dbReference type="InterPro" id="IPR004433">
    <property type="entry name" value="MenaQ_synth_MenD"/>
</dbReference>
<evidence type="ECO:0000313" key="12">
    <source>
        <dbReference type="Proteomes" id="UP000626244"/>
    </source>
</evidence>
<organism evidence="11 12">
    <name type="scientific">Gottfriedia solisilvae</name>
    <dbReference type="NCBI Taxonomy" id="1516104"/>
    <lineage>
        <taxon>Bacteria</taxon>
        <taxon>Bacillati</taxon>
        <taxon>Bacillota</taxon>
        <taxon>Bacilli</taxon>
        <taxon>Bacillales</taxon>
        <taxon>Bacillaceae</taxon>
        <taxon>Gottfriedia</taxon>
    </lineage>
</organism>
<dbReference type="Pfam" id="PF02775">
    <property type="entry name" value="TPP_enzyme_C"/>
    <property type="match status" value="1"/>
</dbReference>
<dbReference type="CDD" id="cd07037">
    <property type="entry name" value="TPP_PYR_MenD"/>
    <property type="match status" value="1"/>
</dbReference>
<comment type="cofactor">
    <cofactor evidence="7">
        <name>Mg(2+)</name>
        <dbReference type="ChEBI" id="CHEBI:18420"/>
    </cofactor>
    <cofactor evidence="7">
        <name>Mn(2+)</name>
        <dbReference type="ChEBI" id="CHEBI:29035"/>
    </cofactor>
</comment>
<dbReference type="Pfam" id="PF02776">
    <property type="entry name" value="TPP_enzyme_N"/>
    <property type="match status" value="1"/>
</dbReference>
<comment type="similarity">
    <text evidence="7">Belongs to the TPP enzyme family. MenD subfamily.</text>
</comment>
<dbReference type="InterPro" id="IPR011766">
    <property type="entry name" value="TPP_enzyme_TPP-bd"/>
</dbReference>
<dbReference type="GO" id="GO:0030976">
    <property type="term" value="F:thiamine pyrophosphate binding"/>
    <property type="evidence" value="ECO:0007669"/>
    <property type="project" value="UniProtKB-UniRule"/>
</dbReference>
<dbReference type="HAMAP" id="MF_01659">
    <property type="entry name" value="MenD"/>
    <property type="match status" value="1"/>
</dbReference>
<evidence type="ECO:0000313" key="11">
    <source>
        <dbReference type="EMBL" id="GGI09909.1"/>
    </source>
</evidence>
<dbReference type="Pfam" id="PF16582">
    <property type="entry name" value="TPP_enzyme_M_2"/>
    <property type="match status" value="1"/>
</dbReference>
<comment type="catalytic activity">
    <reaction evidence="7">
        <text>isochorismate + 2-oxoglutarate + H(+) = 5-enolpyruvoyl-6-hydroxy-2-succinyl-cyclohex-3-ene-1-carboxylate + CO2</text>
        <dbReference type="Rhea" id="RHEA:25593"/>
        <dbReference type="ChEBI" id="CHEBI:15378"/>
        <dbReference type="ChEBI" id="CHEBI:16526"/>
        <dbReference type="ChEBI" id="CHEBI:16810"/>
        <dbReference type="ChEBI" id="CHEBI:29780"/>
        <dbReference type="ChEBI" id="CHEBI:58818"/>
        <dbReference type="EC" id="2.2.1.9"/>
    </reaction>
</comment>
<evidence type="ECO:0000256" key="5">
    <source>
        <dbReference type="ARBA" id="ARBA00023052"/>
    </source>
</evidence>